<dbReference type="AlphaFoldDB" id="A0A662Z8D1"/>
<keyword evidence="7" id="KW-0805">Transcription regulation</keyword>
<keyword evidence="13" id="KW-0408">Iron</keyword>
<evidence type="ECO:0000256" key="11">
    <source>
        <dbReference type="ARBA" id="ARBA00040445"/>
    </source>
</evidence>
<dbReference type="Pfam" id="PF01475">
    <property type="entry name" value="FUR"/>
    <property type="match status" value="1"/>
</dbReference>
<keyword evidence="9" id="KW-0804">Transcription</keyword>
<dbReference type="PANTHER" id="PTHR33202">
    <property type="entry name" value="ZINC UPTAKE REGULATION PROTEIN"/>
    <property type="match status" value="1"/>
</dbReference>
<dbReference type="GO" id="GO:1900376">
    <property type="term" value="P:regulation of secondary metabolite biosynthetic process"/>
    <property type="evidence" value="ECO:0007669"/>
    <property type="project" value="TreeGrafter"/>
</dbReference>
<evidence type="ECO:0000313" key="14">
    <source>
        <dbReference type="EMBL" id="SEW12758.1"/>
    </source>
</evidence>
<dbReference type="Proteomes" id="UP000243605">
    <property type="component" value="Unassembled WGS sequence"/>
</dbReference>
<dbReference type="CDD" id="cd07153">
    <property type="entry name" value="Fur_like"/>
    <property type="match status" value="1"/>
</dbReference>
<keyword evidence="15" id="KW-1185">Reference proteome</keyword>
<evidence type="ECO:0000256" key="9">
    <source>
        <dbReference type="ARBA" id="ARBA00023163"/>
    </source>
</evidence>
<dbReference type="FunFam" id="3.30.1490.190:FF:000003">
    <property type="entry name" value="Fur family transcriptional regulator"/>
    <property type="match status" value="1"/>
</dbReference>
<evidence type="ECO:0000256" key="2">
    <source>
        <dbReference type="ARBA" id="ARBA00007957"/>
    </source>
</evidence>
<keyword evidence="3" id="KW-0963">Cytoplasm</keyword>
<feature type="binding site" evidence="12">
    <location>
        <position position="143"/>
    </location>
    <ligand>
        <name>Zn(2+)</name>
        <dbReference type="ChEBI" id="CHEBI:29105"/>
    </ligand>
</feature>
<evidence type="ECO:0000256" key="12">
    <source>
        <dbReference type="PIRSR" id="PIRSR602481-1"/>
    </source>
</evidence>
<comment type="cofactor">
    <cofactor evidence="12">
        <name>Zn(2+)</name>
        <dbReference type="ChEBI" id="CHEBI:29105"/>
    </cofactor>
    <text evidence="12">Binds 1 zinc ion per subunit.</text>
</comment>
<feature type="binding site" evidence="12">
    <location>
        <position position="140"/>
    </location>
    <ligand>
        <name>Zn(2+)</name>
        <dbReference type="ChEBI" id="CHEBI:29105"/>
    </ligand>
</feature>
<dbReference type="InterPro" id="IPR043135">
    <property type="entry name" value="Fur_C"/>
</dbReference>
<evidence type="ECO:0000256" key="6">
    <source>
        <dbReference type="ARBA" id="ARBA00022833"/>
    </source>
</evidence>
<dbReference type="Gene3D" id="3.30.1490.190">
    <property type="match status" value="1"/>
</dbReference>
<organism evidence="14 15">
    <name type="scientific">Aliicoccus persicus</name>
    <dbReference type="NCBI Taxonomy" id="930138"/>
    <lineage>
        <taxon>Bacteria</taxon>
        <taxon>Bacillati</taxon>
        <taxon>Bacillota</taxon>
        <taxon>Bacilli</taxon>
        <taxon>Bacillales</taxon>
        <taxon>Staphylococcaceae</taxon>
        <taxon>Aliicoccus</taxon>
    </lineage>
</organism>
<comment type="cofactor">
    <cofactor evidence="13">
        <name>Mn(2+)</name>
        <dbReference type="ChEBI" id="CHEBI:29035"/>
    </cofactor>
    <cofactor evidence="13">
        <name>Fe(2+)</name>
        <dbReference type="ChEBI" id="CHEBI:29033"/>
    </cofactor>
    <text evidence="13">Binds 1 Mn(2+) or Fe(2+) ion per subunit.</text>
</comment>
<evidence type="ECO:0000256" key="13">
    <source>
        <dbReference type="PIRSR" id="PIRSR602481-2"/>
    </source>
</evidence>
<dbReference type="GO" id="GO:0045892">
    <property type="term" value="P:negative regulation of DNA-templated transcription"/>
    <property type="evidence" value="ECO:0007669"/>
    <property type="project" value="TreeGrafter"/>
</dbReference>
<keyword evidence="6 12" id="KW-0862">Zinc</keyword>
<keyword evidence="4" id="KW-0678">Repressor</keyword>
<evidence type="ECO:0000256" key="8">
    <source>
        <dbReference type="ARBA" id="ARBA00023125"/>
    </source>
</evidence>
<dbReference type="GO" id="GO:0000976">
    <property type="term" value="F:transcription cis-regulatory region binding"/>
    <property type="evidence" value="ECO:0007669"/>
    <property type="project" value="TreeGrafter"/>
</dbReference>
<evidence type="ECO:0000256" key="3">
    <source>
        <dbReference type="ARBA" id="ARBA00022490"/>
    </source>
</evidence>
<protein>
    <recommendedName>
        <fullName evidence="11">Peroxide-responsive repressor PerR</fullName>
    </recommendedName>
</protein>
<dbReference type="RefSeq" id="WP_091475938.1">
    <property type="nucleotide sequence ID" value="NZ_FOIT01000005.1"/>
</dbReference>
<evidence type="ECO:0000256" key="7">
    <source>
        <dbReference type="ARBA" id="ARBA00023015"/>
    </source>
</evidence>
<dbReference type="OrthoDB" id="8659436at2"/>
<comment type="subcellular location">
    <subcellularLocation>
        <location evidence="1">Cytoplasm</location>
    </subcellularLocation>
</comment>
<evidence type="ECO:0000256" key="4">
    <source>
        <dbReference type="ARBA" id="ARBA00022491"/>
    </source>
</evidence>
<evidence type="ECO:0000256" key="1">
    <source>
        <dbReference type="ARBA" id="ARBA00004496"/>
    </source>
</evidence>
<feature type="binding site" evidence="12">
    <location>
        <position position="100"/>
    </location>
    <ligand>
        <name>Zn(2+)</name>
        <dbReference type="ChEBI" id="CHEBI:29105"/>
    </ligand>
</feature>
<keyword evidence="5 12" id="KW-0479">Metal-binding</keyword>
<dbReference type="InterPro" id="IPR036388">
    <property type="entry name" value="WH-like_DNA-bd_sf"/>
</dbReference>
<evidence type="ECO:0000256" key="10">
    <source>
        <dbReference type="ARBA" id="ARBA00023211"/>
    </source>
</evidence>
<name>A0A662Z8D1_9STAP</name>
<dbReference type="GO" id="GO:0008270">
    <property type="term" value="F:zinc ion binding"/>
    <property type="evidence" value="ECO:0007669"/>
    <property type="project" value="TreeGrafter"/>
</dbReference>
<reference evidence="14 15" key="1">
    <citation type="submission" date="2016-10" db="EMBL/GenBank/DDBJ databases">
        <authorList>
            <person name="Varghese N."/>
            <person name="Submissions S."/>
        </authorList>
    </citation>
    <scope>NUCLEOTIDE SEQUENCE [LARGE SCALE GENOMIC DNA]</scope>
    <source>
        <strain evidence="14 15">IBRC-M10081</strain>
    </source>
</reference>
<feature type="binding site" evidence="13">
    <location>
        <position position="132"/>
    </location>
    <ligand>
        <name>Fe cation</name>
        <dbReference type="ChEBI" id="CHEBI:24875"/>
    </ligand>
</feature>
<evidence type="ECO:0000313" key="15">
    <source>
        <dbReference type="Proteomes" id="UP000243605"/>
    </source>
</evidence>
<evidence type="ECO:0000256" key="5">
    <source>
        <dbReference type="ARBA" id="ARBA00022723"/>
    </source>
</evidence>
<keyword evidence="10" id="KW-0464">Manganese</keyword>
<dbReference type="InterPro" id="IPR002481">
    <property type="entry name" value="FUR"/>
</dbReference>
<accession>A0A662Z8D1</accession>
<dbReference type="SUPFAM" id="SSF46785">
    <property type="entry name" value="Winged helix' DNA-binding domain"/>
    <property type="match status" value="1"/>
</dbReference>
<sequence>MTTAERETLFNESINALKKTGVRITPQRRAVLKFMIDADNHPTADEVYKALSPEHPGMSVATIYNNLKVLKNTGIIKELTYGDASSRFDFNSDKHYHIMCSSCGKITDFHFKGLEAVEELAANSTDFSITHHRLELYGLCKECKQAED</sequence>
<dbReference type="PANTHER" id="PTHR33202:SF8">
    <property type="entry name" value="PEROXIDE-RESPONSIVE REPRESSOR PERR"/>
    <property type="match status" value="1"/>
</dbReference>
<dbReference type="Gene3D" id="1.10.10.10">
    <property type="entry name" value="Winged helix-like DNA-binding domain superfamily/Winged helix DNA-binding domain"/>
    <property type="match status" value="1"/>
</dbReference>
<dbReference type="GO" id="GO:0003700">
    <property type="term" value="F:DNA-binding transcription factor activity"/>
    <property type="evidence" value="ECO:0007669"/>
    <property type="project" value="InterPro"/>
</dbReference>
<proteinExistence type="inferred from homology"/>
<feature type="binding site" evidence="13">
    <location>
        <position position="115"/>
    </location>
    <ligand>
        <name>Fe cation</name>
        <dbReference type="ChEBI" id="CHEBI:24875"/>
    </ligand>
</feature>
<dbReference type="EMBL" id="FOIT01000005">
    <property type="protein sequence ID" value="SEW12758.1"/>
    <property type="molecule type" value="Genomic_DNA"/>
</dbReference>
<comment type="similarity">
    <text evidence="2">Belongs to the Fur family.</text>
</comment>
<feature type="binding site" evidence="12">
    <location>
        <position position="103"/>
    </location>
    <ligand>
        <name>Zn(2+)</name>
        <dbReference type="ChEBI" id="CHEBI:29105"/>
    </ligand>
</feature>
<keyword evidence="8" id="KW-0238">DNA-binding</keyword>
<dbReference type="InterPro" id="IPR036390">
    <property type="entry name" value="WH_DNA-bd_sf"/>
</dbReference>
<gene>
    <name evidence="14" type="ORF">SAMN05192557_1765</name>
</gene>
<dbReference type="GO" id="GO:0005737">
    <property type="term" value="C:cytoplasm"/>
    <property type="evidence" value="ECO:0007669"/>
    <property type="project" value="UniProtKB-SubCell"/>
</dbReference>